<protein>
    <submittedName>
        <fullName evidence="4">FecR family protein</fullName>
    </submittedName>
</protein>
<evidence type="ECO:0000313" key="4">
    <source>
        <dbReference type="EMBL" id="PSL25228.1"/>
    </source>
</evidence>
<evidence type="ECO:0000256" key="1">
    <source>
        <dbReference type="SAM" id="Phobius"/>
    </source>
</evidence>
<dbReference type="Proteomes" id="UP000241964">
    <property type="component" value="Unassembled WGS sequence"/>
</dbReference>
<feature type="domain" description="Protein FecR C-terminal" evidence="3">
    <location>
        <begin position="317"/>
        <end position="385"/>
    </location>
</feature>
<accession>A0A2P8FU44</accession>
<reference evidence="4 5" key="1">
    <citation type="submission" date="2018-03" db="EMBL/GenBank/DDBJ databases">
        <title>Genomic Encyclopedia of Archaeal and Bacterial Type Strains, Phase II (KMG-II): from individual species to whole genera.</title>
        <authorList>
            <person name="Goeker M."/>
        </authorList>
    </citation>
    <scope>NUCLEOTIDE SEQUENCE [LARGE SCALE GENOMIC DNA]</scope>
    <source>
        <strain evidence="4 5">DSM 29057</strain>
    </source>
</reference>
<dbReference type="PANTHER" id="PTHR30273:SF2">
    <property type="entry name" value="PROTEIN FECR"/>
    <property type="match status" value="1"/>
</dbReference>
<dbReference type="GO" id="GO:0016989">
    <property type="term" value="F:sigma factor antagonist activity"/>
    <property type="evidence" value="ECO:0007669"/>
    <property type="project" value="TreeGrafter"/>
</dbReference>
<proteinExistence type="predicted"/>
<dbReference type="InterPro" id="IPR012373">
    <property type="entry name" value="Ferrdict_sens_TM"/>
</dbReference>
<evidence type="ECO:0000259" key="2">
    <source>
        <dbReference type="Pfam" id="PF04773"/>
    </source>
</evidence>
<sequence length="391" mass="44089">MNDDNCIPRNMKHDPYSLTELIRNEEFIAWVMHPDELSDRKWQAFLGKHPRKRKTVESAREYVILLAKDTGRHQPTQKQSDRMWSIVESHMHDEAPKSQEQQPEAVFKTSRGHGWRWARVAASAALILSIGSVSYWFYYKKAEGPLQEVATREEADLPNTIQKYNDTDKPMTVLLQDGSSVVLQPGGRLSYSEGANRKRREVTLTGKAFFEIVKNKQKPFLVYSYGLATKVLGTSFTIDASSENKDIKVEVRTGTVSVFSINNLDNSQKEAVLDKPELEGVTLNHDQRIAFSKESGKIIALPAAVATASDKDVSKQQFVFDETPVSEVFRILESAYNVRIVYDREKMGSCPLNATLIGQPLKEKLEVICNALDAQYEVADSQITILGKGCK</sequence>
<keyword evidence="5" id="KW-1185">Reference proteome</keyword>
<dbReference type="PANTHER" id="PTHR30273">
    <property type="entry name" value="PERIPLASMIC SIGNAL SENSOR AND SIGMA FACTOR ACTIVATOR FECR-RELATED"/>
    <property type="match status" value="1"/>
</dbReference>
<dbReference type="Pfam" id="PF16344">
    <property type="entry name" value="FecR_C"/>
    <property type="match status" value="1"/>
</dbReference>
<organism evidence="4 5">
    <name type="scientific">Dyadobacter jiangsuensis</name>
    <dbReference type="NCBI Taxonomy" id="1591085"/>
    <lineage>
        <taxon>Bacteria</taxon>
        <taxon>Pseudomonadati</taxon>
        <taxon>Bacteroidota</taxon>
        <taxon>Cytophagia</taxon>
        <taxon>Cytophagales</taxon>
        <taxon>Spirosomataceae</taxon>
        <taxon>Dyadobacter</taxon>
    </lineage>
</organism>
<keyword evidence="1" id="KW-1133">Transmembrane helix</keyword>
<comment type="caution">
    <text evidence="4">The sequence shown here is derived from an EMBL/GenBank/DDBJ whole genome shotgun (WGS) entry which is preliminary data.</text>
</comment>
<evidence type="ECO:0000313" key="5">
    <source>
        <dbReference type="Proteomes" id="UP000241964"/>
    </source>
</evidence>
<keyword evidence="1" id="KW-0812">Transmembrane</keyword>
<dbReference type="Gene3D" id="3.55.50.30">
    <property type="match status" value="1"/>
</dbReference>
<dbReference type="Pfam" id="PF04773">
    <property type="entry name" value="FecR"/>
    <property type="match status" value="1"/>
</dbReference>
<feature type="domain" description="FecR protein" evidence="2">
    <location>
        <begin position="170"/>
        <end position="256"/>
    </location>
</feature>
<dbReference type="InterPro" id="IPR032508">
    <property type="entry name" value="FecR_C"/>
</dbReference>
<evidence type="ECO:0000259" key="3">
    <source>
        <dbReference type="Pfam" id="PF16344"/>
    </source>
</evidence>
<keyword evidence="1" id="KW-0472">Membrane</keyword>
<dbReference type="EMBL" id="PYAS01000012">
    <property type="protein sequence ID" value="PSL25228.1"/>
    <property type="molecule type" value="Genomic_DNA"/>
</dbReference>
<dbReference type="Gene3D" id="2.60.120.1440">
    <property type="match status" value="1"/>
</dbReference>
<dbReference type="InterPro" id="IPR006860">
    <property type="entry name" value="FecR"/>
</dbReference>
<feature type="transmembrane region" description="Helical" evidence="1">
    <location>
        <begin position="117"/>
        <end position="138"/>
    </location>
</feature>
<dbReference type="AlphaFoldDB" id="A0A2P8FU44"/>
<name>A0A2P8FU44_9BACT</name>
<gene>
    <name evidence="4" type="ORF">CLV60_112147</name>
</gene>